<dbReference type="PANTHER" id="PTHR11802">
    <property type="entry name" value="SERINE PROTEASE FAMILY S10 SERINE CARBOXYPEPTIDASE"/>
    <property type="match status" value="1"/>
</dbReference>
<comment type="caution">
    <text evidence="8">The sequence shown here is derived from an EMBL/GenBank/DDBJ whole genome shotgun (WGS) entry which is preliminary data.</text>
</comment>
<dbReference type="Pfam" id="PF00450">
    <property type="entry name" value="Peptidase_S10"/>
    <property type="match status" value="2"/>
</dbReference>
<dbReference type="Proteomes" id="UP001276659">
    <property type="component" value="Unassembled WGS sequence"/>
</dbReference>
<evidence type="ECO:0000313" key="8">
    <source>
        <dbReference type="EMBL" id="KAK3171100.1"/>
    </source>
</evidence>
<evidence type="ECO:0000256" key="7">
    <source>
        <dbReference type="SAM" id="SignalP"/>
    </source>
</evidence>
<keyword evidence="4 7" id="KW-0732">Signal</keyword>
<dbReference type="Gene3D" id="3.40.50.1820">
    <property type="entry name" value="alpha/beta hydrolase"/>
    <property type="match status" value="2"/>
</dbReference>
<keyword evidence="9" id="KW-1185">Reference proteome</keyword>
<dbReference type="GO" id="GO:0006508">
    <property type="term" value="P:proteolysis"/>
    <property type="evidence" value="ECO:0007669"/>
    <property type="project" value="UniProtKB-KW"/>
</dbReference>
<dbReference type="PANTHER" id="PTHR11802:SF3">
    <property type="entry name" value="RETINOID-INDUCIBLE SERINE CARBOXYPEPTIDASE"/>
    <property type="match status" value="1"/>
</dbReference>
<evidence type="ECO:0000256" key="1">
    <source>
        <dbReference type="ARBA" id="ARBA00009431"/>
    </source>
</evidence>
<evidence type="ECO:0000256" key="6">
    <source>
        <dbReference type="ARBA" id="ARBA00023180"/>
    </source>
</evidence>
<sequence length="329" mass="36370">MGLSITILRLLTALLLLAGASLGQSPDERPSNPSNAQPFYLDLGAGACNYAVNGLLDVKFSFPASWAGQIPLPNTVNDEVFSGYSRRKPNLNSGPGCSSLDRLTKENGPLYFPANVTVPSPNPYSWTKLAKILYIDQRVGTGYSGGDDQATFNAQVTQDFEVWLKAFYDVFPSLRSKNTYIMGKSYSGIFSLRLRSSSPDTTDFVNYLNLSVVRQANHAPNKSYADCDSTVLDTLSLGYVEPPAYSIMPAILEAGIGIHIYSGDYDFLLNHLGVSQFSLPLLHFESDGLLERVGDWGARVVFWTGREKETWVYMYKEISKMYEIVSVEL</sequence>
<organism evidence="8 9">
    <name type="scientific">Lepraria neglecta</name>
    <dbReference type="NCBI Taxonomy" id="209136"/>
    <lineage>
        <taxon>Eukaryota</taxon>
        <taxon>Fungi</taxon>
        <taxon>Dikarya</taxon>
        <taxon>Ascomycota</taxon>
        <taxon>Pezizomycotina</taxon>
        <taxon>Lecanoromycetes</taxon>
        <taxon>OSLEUM clade</taxon>
        <taxon>Lecanoromycetidae</taxon>
        <taxon>Lecanorales</taxon>
        <taxon>Lecanorineae</taxon>
        <taxon>Stereocaulaceae</taxon>
        <taxon>Lepraria</taxon>
    </lineage>
</organism>
<keyword evidence="2" id="KW-0121">Carboxypeptidase</keyword>
<evidence type="ECO:0008006" key="10">
    <source>
        <dbReference type="Google" id="ProtNLM"/>
    </source>
</evidence>
<dbReference type="AlphaFoldDB" id="A0AAE0DJ38"/>
<evidence type="ECO:0000256" key="5">
    <source>
        <dbReference type="ARBA" id="ARBA00022801"/>
    </source>
</evidence>
<evidence type="ECO:0000256" key="3">
    <source>
        <dbReference type="ARBA" id="ARBA00022670"/>
    </source>
</evidence>
<dbReference type="EMBL" id="JASNWA010000008">
    <property type="protein sequence ID" value="KAK3171100.1"/>
    <property type="molecule type" value="Genomic_DNA"/>
</dbReference>
<evidence type="ECO:0000256" key="2">
    <source>
        <dbReference type="ARBA" id="ARBA00022645"/>
    </source>
</evidence>
<name>A0AAE0DJ38_9LECA</name>
<evidence type="ECO:0000313" key="9">
    <source>
        <dbReference type="Proteomes" id="UP001276659"/>
    </source>
</evidence>
<dbReference type="InterPro" id="IPR001563">
    <property type="entry name" value="Peptidase_S10"/>
</dbReference>
<feature type="chain" id="PRO_5042256224" description="Alpha/beta-hydrolase" evidence="7">
    <location>
        <begin position="24"/>
        <end position="329"/>
    </location>
</feature>
<dbReference type="GO" id="GO:0004185">
    <property type="term" value="F:serine-type carboxypeptidase activity"/>
    <property type="evidence" value="ECO:0007669"/>
    <property type="project" value="InterPro"/>
</dbReference>
<dbReference type="SUPFAM" id="SSF53474">
    <property type="entry name" value="alpha/beta-Hydrolases"/>
    <property type="match status" value="1"/>
</dbReference>
<accession>A0AAE0DJ38</accession>
<reference evidence="8" key="1">
    <citation type="submission" date="2022-11" db="EMBL/GenBank/DDBJ databases">
        <title>Chromosomal genome sequence assembly and mating type (MAT) locus characterization of the leprose asexual lichenized fungus Lepraria neglecta (Nyl.) Erichsen.</title>
        <authorList>
            <person name="Allen J.L."/>
            <person name="Pfeffer B."/>
        </authorList>
    </citation>
    <scope>NUCLEOTIDE SEQUENCE</scope>
    <source>
        <strain evidence="8">Allen 5258</strain>
    </source>
</reference>
<keyword evidence="6" id="KW-0325">Glycoprotein</keyword>
<keyword evidence="5" id="KW-0378">Hydrolase</keyword>
<feature type="signal peptide" evidence="7">
    <location>
        <begin position="1"/>
        <end position="23"/>
    </location>
</feature>
<protein>
    <recommendedName>
        <fullName evidence="10">Alpha/beta-hydrolase</fullName>
    </recommendedName>
</protein>
<dbReference type="PRINTS" id="PR00724">
    <property type="entry name" value="CRBOXYPTASEC"/>
</dbReference>
<comment type="similarity">
    <text evidence="1">Belongs to the peptidase S10 family.</text>
</comment>
<evidence type="ECO:0000256" key="4">
    <source>
        <dbReference type="ARBA" id="ARBA00022729"/>
    </source>
</evidence>
<keyword evidence="3" id="KW-0645">Protease</keyword>
<dbReference type="InterPro" id="IPR029058">
    <property type="entry name" value="AB_hydrolase_fold"/>
</dbReference>
<proteinExistence type="inferred from homology"/>
<gene>
    <name evidence="8" type="ORF">OEA41_003184</name>
</gene>